<dbReference type="AlphaFoldDB" id="A0A381YE61"/>
<organism evidence="1">
    <name type="scientific">marine metagenome</name>
    <dbReference type="NCBI Taxonomy" id="408172"/>
    <lineage>
        <taxon>unclassified sequences</taxon>
        <taxon>metagenomes</taxon>
        <taxon>ecological metagenomes</taxon>
    </lineage>
</organism>
<reference evidence="1" key="1">
    <citation type="submission" date="2018-05" db="EMBL/GenBank/DDBJ databases">
        <authorList>
            <person name="Lanie J.A."/>
            <person name="Ng W.-L."/>
            <person name="Kazmierczak K.M."/>
            <person name="Andrzejewski T.M."/>
            <person name="Davidsen T.M."/>
            <person name="Wayne K.J."/>
            <person name="Tettelin H."/>
            <person name="Glass J.I."/>
            <person name="Rusch D."/>
            <person name="Podicherti R."/>
            <person name="Tsui H.-C.T."/>
            <person name="Winkler M.E."/>
        </authorList>
    </citation>
    <scope>NUCLEOTIDE SEQUENCE</scope>
</reference>
<sequence>MPLRRLDECPECLRELHVCRMCLFYDAHHPKNCIEEEAPEIREMERANFCDYFKPSPNAYTPESLEAEQNAQKKLAKLFAGVDSEATSTEQSIGPDYDKSNWTEVEDLFKK</sequence>
<accession>A0A381YE61</accession>
<gene>
    <name evidence="1" type="ORF">METZ01_LOCUS127746</name>
</gene>
<proteinExistence type="predicted"/>
<evidence type="ECO:0000313" key="1">
    <source>
        <dbReference type="EMBL" id="SVA74892.1"/>
    </source>
</evidence>
<name>A0A381YE61_9ZZZZ</name>
<protein>
    <submittedName>
        <fullName evidence="1">Uncharacterized protein</fullName>
    </submittedName>
</protein>
<dbReference type="EMBL" id="UINC01017937">
    <property type="protein sequence ID" value="SVA74892.1"/>
    <property type="molecule type" value="Genomic_DNA"/>
</dbReference>